<evidence type="ECO:0000259" key="1">
    <source>
        <dbReference type="Pfam" id="PF00364"/>
    </source>
</evidence>
<dbReference type="InterPro" id="IPR011053">
    <property type="entry name" value="Single_hybrid_motif"/>
</dbReference>
<name>M1NXV7_9CORY</name>
<dbReference type="CDD" id="cd06850">
    <property type="entry name" value="biotinyl_domain"/>
    <property type="match status" value="1"/>
</dbReference>
<dbReference type="HOGENOM" id="CLU_016733_9_2_11"/>
<evidence type="ECO:0000313" key="3">
    <source>
        <dbReference type="Proteomes" id="UP000011723"/>
    </source>
</evidence>
<dbReference type="eggNOG" id="COG0511">
    <property type="taxonomic scope" value="Bacteria"/>
</dbReference>
<accession>M1NXV7</accession>
<dbReference type="Proteomes" id="UP000011723">
    <property type="component" value="Chromosome"/>
</dbReference>
<dbReference type="PATRIC" id="fig|1121362.3.peg.1345"/>
<dbReference type="STRING" id="1121362.A605_06665"/>
<dbReference type="OrthoDB" id="4414160at2"/>
<dbReference type="Pfam" id="PF00364">
    <property type="entry name" value="Biotin_lipoyl"/>
    <property type="match status" value="1"/>
</dbReference>
<dbReference type="EMBL" id="CP003697">
    <property type="protein sequence ID" value="AGF72335.1"/>
    <property type="molecule type" value="Genomic_DNA"/>
</dbReference>
<dbReference type="Gene3D" id="2.40.50.100">
    <property type="match status" value="1"/>
</dbReference>
<protein>
    <submittedName>
        <fullName evidence="2">Biotin/lipoyl attachment protein</fullName>
    </submittedName>
</protein>
<dbReference type="SUPFAM" id="SSF51230">
    <property type="entry name" value="Single hybrid motif"/>
    <property type="match status" value="1"/>
</dbReference>
<dbReference type="KEGG" id="chn:A605_06665"/>
<proteinExistence type="predicted"/>
<dbReference type="AlphaFoldDB" id="M1NXV7"/>
<sequence length="74" mass="7505">MKICAPFAGIVRYHVAPGQMVATGDVLATVEAVKLEAPVAAPGPGTIGKLGTDDFADVVGGDELLTLEAGEERP</sequence>
<feature type="domain" description="Lipoyl-binding" evidence="1">
    <location>
        <begin position="9"/>
        <end position="67"/>
    </location>
</feature>
<gene>
    <name evidence="2" type="ORF">A605_06665</name>
</gene>
<reference evidence="2 3" key="1">
    <citation type="journal article" date="2012" name="Stand. Genomic Sci.">
        <title>Genome sequence of the halotolerant bacterium Corynebacterium halotolerans type strain YIM 70093(T) (= DSM 44683(T)).</title>
        <authorList>
            <person name="Ruckert C."/>
            <person name="Albersmeier A."/>
            <person name="Al-Dilaimi A."/>
            <person name="Niehaus K."/>
            <person name="Szczepanowski R."/>
            <person name="Kalinowski J."/>
        </authorList>
    </citation>
    <scope>NUCLEOTIDE SEQUENCE [LARGE SCALE GENOMIC DNA]</scope>
    <source>
        <strain evidence="2">YIM 70093</strain>
    </source>
</reference>
<organism evidence="2 3">
    <name type="scientific">Corynebacterium halotolerans YIM 70093 = DSM 44683</name>
    <dbReference type="NCBI Taxonomy" id="1121362"/>
    <lineage>
        <taxon>Bacteria</taxon>
        <taxon>Bacillati</taxon>
        <taxon>Actinomycetota</taxon>
        <taxon>Actinomycetes</taxon>
        <taxon>Mycobacteriales</taxon>
        <taxon>Corynebacteriaceae</taxon>
        <taxon>Corynebacterium</taxon>
    </lineage>
</organism>
<dbReference type="RefSeq" id="WP_015400754.1">
    <property type="nucleotide sequence ID" value="NC_020302.1"/>
</dbReference>
<dbReference type="InterPro" id="IPR000089">
    <property type="entry name" value="Biotin_lipoyl"/>
</dbReference>
<evidence type="ECO:0000313" key="2">
    <source>
        <dbReference type="EMBL" id="AGF72335.1"/>
    </source>
</evidence>
<keyword evidence="3" id="KW-1185">Reference proteome</keyword>